<sequence>MINAGLSDSPVTKLLQSIQIRDMGVVQEVISSLEKYPITKEALEETRLGKLINDVRKKTNNEDLAKRAKKLLRNWQKLIEPGQADTAPRVPPPGSANGGAHPLRQDVLSPCPASLQELKSRSEIQIPCSPKAERSGSRKRKGELRDGFPPAKLSKVNCDTVHNSSPPPTNGISGSPEPLPSPPLVAERSRLEASENDRQNKIPVNAVKPHTSSPGLVKVPSTSSLLKAAVLQQQAKADEVVGASCPPRSPRCASFSPRSIKQETLAKQPTIYATCSPRPSIDASQVPSSPSPHLLTPLPPPASPPLPVSETHSQHPKTEACKAVGLPHSEIDGGVMLDGVTPGSESKRKKKYRPRDYTVNLDGQPTLEENSKPVRLKERKLTFDPVTGQIKPLTHKDSLLADEVSPHHLNQMLVSHPAETHRTELLKQEPGSPTLTSPFQKTNWKELACNNIIQSYLNKQSSLLSSSGAQTPGAHYFMTEYLKQEEHNVKEARKTHVLVASSTQADLPGVNRELCTEDLQHIHEQHWPGVNGCFDTKDNWYDWTQCISLDPHGDETRLHILPYVCLD</sequence>
<keyword evidence="7 10" id="KW-0539">Nucleus</keyword>
<dbReference type="InterPro" id="IPR031416">
    <property type="entry name" value="Med26_C"/>
</dbReference>
<evidence type="ECO:0000256" key="9">
    <source>
        <dbReference type="ARBA" id="ARBA00031968"/>
    </source>
</evidence>
<dbReference type="PANTHER" id="PTHR15201">
    <property type="entry name" value="CRSP70"/>
    <property type="match status" value="1"/>
</dbReference>
<reference evidence="13" key="2">
    <citation type="submission" date="2025-08" db="UniProtKB">
        <authorList>
            <consortium name="Ensembl"/>
        </authorList>
    </citation>
    <scope>IDENTIFICATION</scope>
</reference>
<proteinExistence type="inferred from homology"/>
<dbReference type="GO" id="GO:0070847">
    <property type="term" value="C:core mediator complex"/>
    <property type="evidence" value="ECO:0007669"/>
    <property type="project" value="TreeGrafter"/>
</dbReference>
<evidence type="ECO:0000256" key="4">
    <source>
        <dbReference type="ARBA" id="ARBA00023015"/>
    </source>
</evidence>
<dbReference type="Pfam" id="PF15694">
    <property type="entry name" value="Med26_M"/>
    <property type="match status" value="2"/>
</dbReference>
<evidence type="ECO:0000256" key="3">
    <source>
        <dbReference type="ARBA" id="ARBA00019686"/>
    </source>
</evidence>
<feature type="region of interest" description="Disordered" evidence="11">
    <location>
        <begin position="241"/>
        <end position="260"/>
    </location>
</feature>
<gene>
    <name evidence="13" type="primary">MED26</name>
</gene>
<reference evidence="13" key="1">
    <citation type="submission" date="2021-06" db="EMBL/GenBank/DDBJ databases">
        <authorList>
            <consortium name="Wellcome Sanger Institute Data Sharing"/>
        </authorList>
    </citation>
    <scope>NUCLEOTIDE SEQUENCE [LARGE SCALE GENOMIC DNA]</scope>
</reference>
<comment type="subcellular location">
    <subcellularLocation>
        <location evidence="1 10">Nucleus</location>
    </subcellularLocation>
</comment>
<dbReference type="Pfam" id="PF08711">
    <property type="entry name" value="Med26"/>
    <property type="match status" value="1"/>
</dbReference>
<feature type="region of interest" description="Disordered" evidence="11">
    <location>
        <begin position="119"/>
        <end position="184"/>
    </location>
</feature>
<feature type="region of interest" description="Disordered" evidence="11">
    <location>
        <begin position="275"/>
        <end position="318"/>
    </location>
</feature>
<feature type="domain" description="TFIIS N-terminal" evidence="12">
    <location>
        <begin position="1"/>
        <end position="82"/>
    </location>
</feature>
<dbReference type="SMART" id="SM00509">
    <property type="entry name" value="TFS2N"/>
    <property type="match status" value="1"/>
</dbReference>
<evidence type="ECO:0000256" key="6">
    <source>
        <dbReference type="ARBA" id="ARBA00023163"/>
    </source>
</evidence>
<evidence type="ECO:0000256" key="2">
    <source>
        <dbReference type="ARBA" id="ARBA00009681"/>
    </source>
</evidence>
<dbReference type="InterPro" id="IPR017923">
    <property type="entry name" value="TFIIS_N"/>
</dbReference>
<dbReference type="GO" id="GO:0003712">
    <property type="term" value="F:transcription coregulator activity"/>
    <property type="evidence" value="ECO:0007669"/>
    <property type="project" value="TreeGrafter"/>
</dbReference>
<dbReference type="InterPro" id="IPR035441">
    <property type="entry name" value="TFIIS/LEDGF_dom_sf"/>
</dbReference>
<keyword evidence="5" id="KW-0010">Activator</keyword>
<evidence type="ECO:0000313" key="14">
    <source>
        <dbReference type="Proteomes" id="UP000694620"/>
    </source>
</evidence>
<name>A0A8C4SKI1_ERPCA</name>
<dbReference type="InterPro" id="IPR031417">
    <property type="entry name" value="Med26_Mid"/>
</dbReference>
<dbReference type="AlphaFoldDB" id="A0A8C4SKI1"/>
<dbReference type="GO" id="GO:0016592">
    <property type="term" value="C:mediator complex"/>
    <property type="evidence" value="ECO:0007669"/>
    <property type="project" value="InterPro"/>
</dbReference>
<evidence type="ECO:0000256" key="1">
    <source>
        <dbReference type="ARBA" id="ARBA00004123"/>
    </source>
</evidence>
<dbReference type="CDD" id="cd00183">
    <property type="entry name" value="TFIIS_I"/>
    <property type="match status" value="1"/>
</dbReference>
<organism evidence="13 14">
    <name type="scientific">Erpetoichthys calabaricus</name>
    <name type="common">Rope fish</name>
    <name type="synonym">Calamoichthys calabaricus</name>
    <dbReference type="NCBI Taxonomy" id="27687"/>
    <lineage>
        <taxon>Eukaryota</taxon>
        <taxon>Metazoa</taxon>
        <taxon>Chordata</taxon>
        <taxon>Craniata</taxon>
        <taxon>Vertebrata</taxon>
        <taxon>Euteleostomi</taxon>
        <taxon>Actinopterygii</taxon>
        <taxon>Polypteriformes</taxon>
        <taxon>Polypteridae</taxon>
        <taxon>Erpetoichthys</taxon>
    </lineage>
</organism>
<feature type="compositionally biased region" description="Pro residues" evidence="11">
    <location>
        <begin position="297"/>
        <end position="307"/>
    </location>
</feature>
<dbReference type="Ensembl" id="ENSECRT00000017999.1">
    <property type="protein sequence ID" value="ENSECRP00000017650.1"/>
    <property type="gene ID" value="ENSECRG00000011783.1"/>
</dbReference>
<dbReference type="Proteomes" id="UP000694620">
    <property type="component" value="Chromosome 12"/>
</dbReference>
<dbReference type="InterPro" id="IPR003617">
    <property type="entry name" value="TFIIS/CRSP70_N_sub"/>
</dbReference>
<dbReference type="Gene3D" id="1.20.930.10">
    <property type="entry name" value="Conserved domain common to transcription factors TFIIS, elongin A, CRSP70"/>
    <property type="match status" value="1"/>
</dbReference>
<comment type="similarity">
    <text evidence="2">Belongs to the Mediator complex subunit 26 family.</text>
</comment>
<feature type="region of interest" description="Disordered" evidence="11">
    <location>
        <begin position="333"/>
        <end position="355"/>
    </location>
</feature>
<feature type="compositionally biased region" description="Low complexity" evidence="11">
    <location>
        <begin position="287"/>
        <end position="296"/>
    </location>
</feature>
<evidence type="ECO:0000256" key="10">
    <source>
        <dbReference type="PROSITE-ProRule" id="PRU00649"/>
    </source>
</evidence>
<accession>A0A8C4SKI1</accession>
<reference evidence="13" key="3">
    <citation type="submission" date="2025-09" db="UniProtKB">
        <authorList>
            <consortium name="Ensembl"/>
        </authorList>
    </citation>
    <scope>IDENTIFICATION</scope>
</reference>
<protein>
    <recommendedName>
        <fullName evidence="3">Mediator of RNA polymerase II transcription subunit 26</fullName>
    </recommendedName>
    <alternativeName>
        <fullName evidence="8">Cofactor required for Sp1 transcriptional activation subunit 7</fullName>
    </alternativeName>
    <alternativeName>
        <fullName evidence="9">Mediator complex subunit 26</fullName>
    </alternativeName>
</protein>
<dbReference type="SUPFAM" id="SSF47676">
    <property type="entry name" value="Conserved domain common to transcription factors TFIIS, elongin A, CRSP70"/>
    <property type="match status" value="1"/>
</dbReference>
<dbReference type="PANTHER" id="PTHR15201:SF1">
    <property type="entry name" value="MEDIATOR OF RNA POLYMERASE II TRANSCRIPTION SUBUNIT 26"/>
    <property type="match status" value="1"/>
</dbReference>
<keyword evidence="14" id="KW-1185">Reference proteome</keyword>
<dbReference type="InterPro" id="IPR042376">
    <property type="entry name" value="MED26"/>
</dbReference>
<keyword evidence="4" id="KW-0805">Transcription regulation</keyword>
<evidence type="ECO:0000256" key="11">
    <source>
        <dbReference type="SAM" id="MobiDB-lite"/>
    </source>
</evidence>
<dbReference type="GeneTree" id="ENSGT00390000000259"/>
<keyword evidence="6" id="KW-0804">Transcription</keyword>
<feature type="region of interest" description="Disordered" evidence="11">
    <location>
        <begin position="80"/>
        <end position="107"/>
    </location>
</feature>
<dbReference type="GO" id="GO:0006357">
    <property type="term" value="P:regulation of transcription by RNA polymerase II"/>
    <property type="evidence" value="ECO:0007669"/>
    <property type="project" value="InterPro"/>
</dbReference>
<evidence type="ECO:0000259" key="12">
    <source>
        <dbReference type="PROSITE" id="PS51319"/>
    </source>
</evidence>
<dbReference type="GO" id="GO:0010628">
    <property type="term" value="P:positive regulation of gene expression"/>
    <property type="evidence" value="ECO:0007669"/>
    <property type="project" value="TreeGrafter"/>
</dbReference>
<evidence type="ECO:0000313" key="13">
    <source>
        <dbReference type="Ensembl" id="ENSECRP00000017650.1"/>
    </source>
</evidence>
<evidence type="ECO:0000256" key="5">
    <source>
        <dbReference type="ARBA" id="ARBA00023159"/>
    </source>
</evidence>
<dbReference type="PROSITE" id="PS51319">
    <property type="entry name" value="TFIIS_N"/>
    <property type="match status" value="1"/>
</dbReference>
<evidence type="ECO:0000256" key="8">
    <source>
        <dbReference type="ARBA" id="ARBA00030125"/>
    </source>
</evidence>
<dbReference type="Pfam" id="PF15693">
    <property type="entry name" value="Med26_C"/>
    <property type="match status" value="1"/>
</dbReference>
<evidence type="ECO:0000256" key="7">
    <source>
        <dbReference type="ARBA" id="ARBA00023242"/>
    </source>
</evidence>